<dbReference type="GO" id="GO:0015658">
    <property type="term" value="F:branched-chain amino acid transmembrane transporter activity"/>
    <property type="evidence" value="ECO:0007669"/>
    <property type="project" value="InterPro"/>
</dbReference>
<keyword evidence="8" id="KW-1185">Reference proteome</keyword>
<evidence type="ECO:0000256" key="4">
    <source>
        <dbReference type="ARBA" id="ARBA00022989"/>
    </source>
</evidence>
<feature type="transmembrane region" description="Helical" evidence="6">
    <location>
        <begin position="43"/>
        <end position="65"/>
    </location>
</feature>
<dbReference type="InterPro" id="IPR001851">
    <property type="entry name" value="ABC_transp_permease"/>
</dbReference>
<protein>
    <submittedName>
        <fullName evidence="7">Branched-chain amino acid ABC transporter permease</fullName>
    </submittedName>
</protein>
<keyword evidence="2" id="KW-1003">Cell membrane</keyword>
<keyword evidence="3 6" id="KW-0812">Transmembrane</keyword>
<dbReference type="AlphaFoldDB" id="A0A6M1LKM5"/>
<proteinExistence type="predicted"/>
<keyword evidence="4 6" id="KW-1133">Transmembrane helix</keyword>
<evidence type="ECO:0000256" key="2">
    <source>
        <dbReference type="ARBA" id="ARBA00022475"/>
    </source>
</evidence>
<dbReference type="EMBL" id="JAAIKB010000004">
    <property type="protein sequence ID" value="NGM20886.1"/>
    <property type="molecule type" value="Genomic_DNA"/>
</dbReference>
<feature type="transmembrane region" description="Helical" evidence="6">
    <location>
        <begin position="242"/>
        <end position="266"/>
    </location>
</feature>
<comment type="subcellular location">
    <subcellularLocation>
        <location evidence="1">Cell membrane</location>
        <topology evidence="1">Multi-pass membrane protein</topology>
    </subcellularLocation>
</comment>
<evidence type="ECO:0000313" key="7">
    <source>
        <dbReference type="EMBL" id="NGM20886.1"/>
    </source>
</evidence>
<dbReference type="InterPro" id="IPR043428">
    <property type="entry name" value="LivM-like"/>
</dbReference>
<dbReference type="RefSeq" id="WP_164694780.1">
    <property type="nucleotide sequence ID" value="NZ_JAAIKB010000004.1"/>
</dbReference>
<dbReference type="PANTHER" id="PTHR30482">
    <property type="entry name" value="HIGH-AFFINITY BRANCHED-CHAIN AMINO ACID TRANSPORT SYSTEM PERMEASE"/>
    <property type="match status" value="1"/>
</dbReference>
<dbReference type="GO" id="GO:0005886">
    <property type="term" value="C:plasma membrane"/>
    <property type="evidence" value="ECO:0007669"/>
    <property type="project" value="UniProtKB-SubCell"/>
</dbReference>
<feature type="transmembrane region" description="Helical" evidence="6">
    <location>
        <begin position="77"/>
        <end position="98"/>
    </location>
</feature>
<dbReference type="Pfam" id="PF02653">
    <property type="entry name" value="BPD_transp_2"/>
    <property type="match status" value="1"/>
</dbReference>
<dbReference type="Proteomes" id="UP000475385">
    <property type="component" value="Unassembled WGS sequence"/>
</dbReference>
<comment type="caution">
    <text evidence="7">The sequence shown here is derived from an EMBL/GenBank/DDBJ whole genome shotgun (WGS) entry which is preliminary data.</text>
</comment>
<evidence type="ECO:0000256" key="5">
    <source>
        <dbReference type="ARBA" id="ARBA00023136"/>
    </source>
</evidence>
<feature type="transmembrane region" description="Helical" evidence="6">
    <location>
        <begin position="204"/>
        <end position="222"/>
    </location>
</feature>
<dbReference type="PANTHER" id="PTHR30482:SF17">
    <property type="entry name" value="ABC TRANSPORTER ATP-BINDING PROTEIN"/>
    <property type="match status" value="1"/>
</dbReference>
<organism evidence="7 8">
    <name type="scientific">Falsiroseomonas algicola</name>
    <dbReference type="NCBI Taxonomy" id="2716930"/>
    <lineage>
        <taxon>Bacteria</taxon>
        <taxon>Pseudomonadati</taxon>
        <taxon>Pseudomonadota</taxon>
        <taxon>Alphaproteobacteria</taxon>
        <taxon>Acetobacterales</taxon>
        <taxon>Roseomonadaceae</taxon>
        <taxon>Falsiroseomonas</taxon>
    </lineage>
</organism>
<evidence type="ECO:0000313" key="8">
    <source>
        <dbReference type="Proteomes" id="UP000475385"/>
    </source>
</evidence>
<feature type="transmembrane region" description="Helical" evidence="6">
    <location>
        <begin position="155"/>
        <end position="174"/>
    </location>
</feature>
<reference evidence="7 8" key="1">
    <citation type="submission" date="2020-03" db="EMBL/GenBank/DDBJ databases">
        <title>Roseomonas stagni sp. nov., isolated from pond water in Japan.</title>
        <authorList>
            <person name="Furuhata K."/>
            <person name="Miyamoto H."/>
            <person name="Goto K."/>
        </authorList>
    </citation>
    <scope>NUCLEOTIDE SEQUENCE [LARGE SCALE GENOMIC DNA]</scope>
    <source>
        <strain evidence="7 8">PeD5</strain>
    </source>
</reference>
<keyword evidence="5 6" id="KW-0472">Membrane</keyword>
<accession>A0A6M1LKM5</accession>
<name>A0A6M1LKM5_9PROT</name>
<feature type="transmembrane region" description="Helical" evidence="6">
    <location>
        <begin position="278"/>
        <end position="301"/>
    </location>
</feature>
<sequence>MRIALHALPWLVAIGAYFAMPEQLPLLSAIAIAALFALSLDLLVGYAGFVTLGHAAFFGLGAYVAGILGQQGWGEPISGLLIAAAVAALLGLVTAPLVLRAGELAGLMVTLGLGLMLYEAANKAAFLTGGADGLQGVEIWPVFGAFRFDLWGRTAYLYSLAVLFVLFLLAQLLVRSPFGLSLRAIRENPKRAAAIGIPVKRRLAAAYVIAAAYAGVAGALLAQTTQFASLDALSFQRSAEGLLMLVLGGLGTLYGALIGAAAFTIAHHTLSEASPQFWQFWLGIALVALALLGRGGLMGALRRMTRR</sequence>
<gene>
    <name evidence="7" type="ORF">G3576_12745</name>
</gene>
<evidence type="ECO:0000256" key="3">
    <source>
        <dbReference type="ARBA" id="ARBA00022692"/>
    </source>
</evidence>
<dbReference type="CDD" id="cd06581">
    <property type="entry name" value="TM_PBP1_LivM_like"/>
    <property type="match status" value="1"/>
</dbReference>
<evidence type="ECO:0000256" key="6">
    <source>
        <dbReference type="SAM" id="Phobius"/>
    </source>
</evidence>
<feature type="transmembrane region" description="Helical" evidence="6">
    <location>
        <begin position="104"/>
        <end position="121"/>
    </location>
</feature>
<evidence type="ECO:0000256" key="1">
    <source>
        <dbReference type="ARBA" id="ARBA00004651"/>
    </source>
</evidence>